<dbReference type="RefSeq" id="WP_380634280.1">
    <property type="nucleotide sequence ID" value="NZ_JBHSQO010000006.1"/>
</dbReference>
<keyword evidence="2" id="KW-0255">Endonuclease</keyword>
<comment type="caution">
    <text evidence="2">The sequence shown here is derived from an EMBL/GenBank/DDBJ whole genome shotgun (WGS) entry which is preliminary data.</text>
</comment>
<keyword evidence="3" id="KW-1185">Reference proteome</keyword>
<accession>A0ABW1P0U2</accession>
<proteinExistence type="predicted"/>
<dbReference type="SUPFAM" id="SSF52980">
    <property type="entry name" value="Restriction endonuclease-like"/>
    <property type="match status" value="1"/>
</dbReference>
<keyword evidence="2" id="KW-0540">Nuclease</keyword>
<dbReference type="PANTHER" id="PTHR34107">
    <property type="entry name" value="SLL0198 PROTEIN-RELATED"/>
    <property type="match status" value="1"/>
</dbReference>
<dbReference type="PANTHER" id="PTHR34107:SF4">
    <property type="entry name" value="SLL1222 PROTEIN"/>
    <property type="match status" value="1"/>
</dbReference>
<organism evidence="2 3">
    <name type="scientific">Saccharothrix lopnurensis</name>
    <dbReference type="NCBI Taxonomy" id="1670621"/>
    <lineage>
        <taxon>Bacteria</taxon>
        <taxon>Bacillati</taxon>
        <taxon>Actinomycetota</taxon>
        <taxon>Actinomycetes</taxon>
        <taxon>Pseudonocardiales</taxon>
        <taxon>Pseudonocardiaceae</taxon>
        <taxon>Saccharothrix</taxon>
    </lineage>
</organism>
<dbReference type="Proteomes" id="UP001596220">
    <property type="component" value="Unassembled WGS sequence"/>
</dbReference>
<feature type="domain" description="Putative restriction endonuclease" evidence="1">
    <location>
        <begin position="22"/>
        <end position="177"/>
    </location>
</feature>
<dbReference type="InterPro" id="IPR008538">
    <property type="entry name" value="Uma2"/>
</dbReference>
<sequence length="199" mass="21779">MSIQEVEMSAAVQHPIGPHTVEDWLALPEPTDGSRTELISGYFHMSPSPAGRHQRVVHRLTRQIEDAIWAAGRKNLHVVPGVAVRISSALRTGLIPDVVVLDQDPELDASFPAESMLMAVEVWSPGNTRAEQESKVSAFASAGVPFVWTVNQRDRLELTAYRLVQGRYLAQDVLLTDCRATVEAAPLPIPVDLSGVLGW</sequence>
<gene>
    <name evidence="2" type="ORF">ACFP3R_07945</name>
</gene>
<dbReference type="GO" id="GO:0004519">
    <property type="term" value="F:endonuclease activity"/>
    <property type="evidence" value="ECO:0007669"/>
    <property type="project" value="UniProtKB-KW"/>
</dbReference>
<dbReference type="InterPro" id="IPR012296">
    <property type="entry name" value="Nuclease_put_TT1808"/>
</dbReference>
<dbReference type="Gene3D" id="3.90.1570.10">
    <property type="entry name" value="tt1808, chain A"/>
    <property type="match status" value="1"/>
</dbReference>
<protein>
    <submittedName>
        <fullName evidence="2">Uma2 family endonuclease</fullName>
    </submittedName>
</protein>
<evidence type="ECO:0000259" key="1">
    <source>
        <dbReference type="Pfam" id="PF05685"/>
    </source>
</evidence>
<keyword evidence="2" id="KW-0378">Hydrolase</keyword>
<dbReference type="CDD" id="cd06260">
    <property type="entry name" value="DUF820-like"/>
    <property type="match status" value="1"/>
</dbReference>
<dbReference type="Pfam" id="PF05685">
    <property type="entry name" value="Uma2"/>
    <property type="match status" value="1"/>
</dbReference>
<evidence type="ECO:0000313" key="3">
    <source>
        <dbReference type="Proteomes" id="UP001596220"/>
    </source>
</evidence>
<name>A0ABW1P0U2_9PSEU</name>
<evidence type="ECO:0000313" key="2">
    <source>
        <dbReference type="EMBL" id="MFC6089200.1"/>
    </source>
</evidence>
<dbReference type="InterPro" id="IPR011335">
    <property type="entry name" value="Restrct_endonuc-II-like"/>
</dbReference>
<dbReference type="EMBL" id="JBHSQO010000006">
    <property type="protein sequence ID" value="MFC6089200.1"/>
    <property type="molecule type" value="Genomic_DNA"/>
</dbReference>
<reference evidence="3" key="1">
    <citation type="journal article" date="2019" name="Int. J. Syst. Evol. Microbiol.">
        <title>The Global Catalogue of Microorganisms (GCM) 10K type strain sequencing project: providing services to taxonomists for standard genome sequencing and annotation.</title>
        <authorList>
            <consortium name="The Broad Institute Genomics Platform"/>
            <consortium name="The Broad Institute Genome Sequencing Center for Infectious Disease"/>
            <person name="Wu L."/>
            <person name="Ma J."/>
        </authorList>
    </citation>
    <scope>NUCLEOTIDE SEQUENCE [LARGE SCALE GENOMIC DNA]</scope>
    <source>
        <strain evidence="3">CGMCC 4.7246</strain>
    </source>
</reference>